<feature type="transmembrane region" description="Helical" evidence="6">
    <location>
        <begin position="438"/>
        <end position="454"/>
    </location>
</feature>
<feature type="transmembrane region" description="Helical" evidence="6">
    <location>
        <begin position="233"/>
        <end position="255"/>
    </location>
</feature>
<sequence length="777" mass="86672">MNQAVAGIALGILSLHFWPLIPDYIWFITALMIGGVVLYLSRLRLLIWVVIGAFVAKIGATFYADAVRLIPNERENITIVGEVSSLINQNIPTSKFDFTLSLIGQHELPAYNPLRVRLEWPRTVEMKQGERWELEVRLRRPYGRVNHAGFDAERYFLGNQLHGKGTVLSGRKLPSSIRSGPVLSEITSRQRLLDRVVALTEGLANRSYLLALGFGFRDGLSDRDWLLLRDSGLSHLMAISGLHIGLAVVCGWWLGSQIRGIGPEWDCLLWLPLWLGLLFALGYAWLAGFSLPTQRALLMSTMVMVLIRCRVHWPGWQILLLALMVCLILNPLGSYSAGLWLSFSAVFVLYVASVSGIRADTGGEATWLRSGRNKLKLLVMVQLVLMSMMLPVQWLWFGGVSVAAAVVNLFAVPWVSFLTVPLVLAAIATLWLPSLSAWLWWLADLSLFPVLRLAELASGSWWRISAYWLPFLFGVLALAILLWFLPVRTFKALYAGAALVIVSWHGTFGLLEHDAESTPDWQVEMLDVGHGLAVLIRRDDSTVLYDTGNRWEQGSIATSVIEPVMLATGRNRLDGLILSHADSDHAGGLADVITRLKPGWKRSSDRRAGFMPCLRGEQWQWLQLDFRVLWPPRLVERAANPHSCVIEISDRALSPDNPTSVLLTGDIDAISELLLANLEPDLNPEILFVPHHGSNSSSTATWLATMAPAYALVSVARYSPWPLPSASVRQRYLDKGAVWLSTARSGQVSVSINSGDIDILRYRQEVRNSWFRALFNE</sequence>
<evidence type="ECO:0000256" key="6">
    <source>
        <dbReference type="SAM" id="Phobius"/>
    </source>
</evidence>
<feature type="transmembrane region" description="Helical" evidence="6">
    <location>
        <begin position="339"/>
        <end position="357"/>
    </location>
</feature>
<feature type="transmembrane region" description="Helical" evidence="6">
    <location>
        <begin position="466"/>
        <end position="485"/>
    </location>
</feature>
<dbReference type="Pfam" id="PF03772">
    <property type="entry name" value="Competence"/>
    <property type="match status" value="1"/>
</dbReference>
<dbReference type="NCBIfam" id="TIGR00361">
    <property type="entry name" value="ComEC_Rec2"/>
    <property type="match status" value="1"/>
</dbReference>
<keyword evidence="5 6" id="KW-0472">Membrane</keyword>
<comment type="subcellular location">
    <subcellularLocation>
        <location evidence="1">Cell membrane</location>
        <topology evidence="1">Multi-pass membrane protein</topology>
    </subcellularLocation>
</comment>
<dbReference type="Pfam" id="PF00753">
    <property type="entry name" value="Lactamase_B"/>
    <property type="match status" value="1"/>
</dbReference>
<evidence type="ECO:0000256" key="3">
    <source>
        <dbReference type="ARBA" id="ARBA00022692"/>
    </source>
</evidence>
<dbReference type="SMART" id="SM00849">
    <property type="entry name" value="Lactamase_B"/>
    <property type="match status" value="1"/>
</dbReference>
<dbReference type="RefSeq" id="WP_160648218.1">
    <property type="nucleotide sequence ID" value="NZ_RSEJ01000001.1"/>
</dbReference>
<organism evidence="8 9">
    <name type="scientific">Photobacterium alginatilyticum</name>
    <dbReference type="NCBI Taxonomy" id="1775171"/>
    <lineage>
        <taxon>Bacteria</taxon>
        <taxon>Pseudomonadati</taxon>
        <taxon>Pseudomonadota</taxon>
        <taxon>Gammaproteobacteria</taxon>
        <taxon>Vibrionales</taxon>
        <taxon>Vibrionaceae</taxon>
        <taxon>Photobacterium</taxon>
    </lineage>
</organism>
<dbReference type="EMBL" id="RSEJ01000001">
    <property type="protein sequence ID" value="NBI51091.1"/>
    <property type="molecule type" value="Genomic_DNA"/>
</dbReference>
<evidence type="ECO:0000259" key="7">
    <source>
        <dbReference type="SMART" id="SM00849"/>
    </source>
</evidence>
<evidence type="ECO:0000256" key="4">
    <source>
        <dbReference type="ARBA" id="ARBA00022989"/>
    </source>
</evidence>
<dbReference type="Gene3D" id="3.60.15.10">
    <property type="entry name" value="Ribonuclease Z/Hydroxyacylglutathione hydrolase-like"/>
    <property type="match status" value="1"/>
</dbReference>
<dbReference type="PANTHER" id="PTHR30619:SF1">
    <property type="entry name" value="RECOMBINATION PROTEIN 2"/>
    <property type="match status" value="1"/>
</dbReference>
<evidence type="ECO:0000256" key="5">
    <source>
        <dbReference type="ARBA" id="ARBA00023136"/>
    </source>
</evidence>
<feature type="transmembrane region" description="Helical" evidence="6">
    <location>
        <begin position="45"/>
        <end position="64"/>
    </location>
</feature>
<feature type="transmembrane region" description="Helical" evidence="6">
    <location>
        <begin position="402"/>
        <end position="431"/>
    </location>
</feature>
<dbReference type="InterPro" id="IPR004477">
    <property type="entry name" value="ComEC_N"/>
</dbReference>
<feature type="transmembrane region" description="Helical" evidence="6">
    <location>
        <begin position="492"/>
        <end position="511"/>
    </location>
</feature>
<feature type="transmembrane region" description="Helical" evidence="6">
    <location>
        <begin position="377"/>
        <end position="396"/>
    </location>
</feature>
<dbReference type="PANTHER" id="PTHR30619">
    <property type="entry name" value="DNA INTERNALIZATION/COMPETENCE PROTEIN COMEC/REC2"/>
    <property type="match status" value="1"/>
</dbReference>
<keyword evidence="2" id="KW-1003">Cell membrane</keyword>
<feature type="transmembrane region" description="Helical" evidence="6">
    <location>
        <begin position="267"/>
        <end position="286"/>
    </location>
</feature>
<protein>
    <submittedName>
        <fullName evidence="8">DNA internalization-related competence protein ComEC/Rec2</fullName>
    </submittedName>
</protein>
<dbReference type="SUPFAM" id="SSF56281">
    <property type="entry name" value="Metallo-hydrolase/oxidoreductase"/>
    <property type="match status" value="1"/>
</dbReference>
<reference evidence="8 9" key="1">
    <citation type="journal article" date="2017" name="Int. J. Syst. Evol. Microbiol.">
        <title>Photobacterium alginatilyticum sp. nov., a marine bacterium isolated from bottom seawater.</title>
        <authorList>
            <person name="Wang X."/>
            <person name="Wang Y."/>
            <person name="Yang X."/>
            <person name="Sun H."/>
            <person name="Li B."/>
            <person name="Zhang X.H."/>
        </authorList>
    </citation>
    <scope>NUCLEOTIDE SEQUENCE [LARGE SCALE GENOMIC DNA]</scope>
    <source>
        <strain evidence="8 9">P03D4</strain>
    </source>
</reference>
<dbReference type="Pfam" id="PF13567">
    <property type="entry name" value="DUF4131"/>
    <property type="match status" value="1"/>
</dbReference>
<accession>A0ABW9YB86</accession>
<dbReference type="Proteomes" id="UP000738517">
    <property type="component" value="Unassembled WGS sequence"/>
</dbReference>
<feature type="transmembrane region" description="Helical" evidence="6">
    <location>
        <begin position="316"/>
        <end position="333"/>
    </location>
</feature>
<keyword evidence="4 6" id="KW-1133">Transmembrane helix</keyword>
<dbReference type="InterPro" id="IPR035681">
    <property type="entry name" value="ComA-like_MBL"/>
</dbReference>
<comment type="caution">
    <text evidence="8">The sequence shown here is derived from an EMBL/GenBank/DDBJ whole genome shotgun (WGS) entry which is preliminary data.</text>
</comment>
<name>A0ABW9YB86_9GAMM</name>
<dbReference type="InterPro" id="IPR001279">
    <property type="entry name" value="Metallo-B-lactamas"/>
</dbReference>
<feature type="domain" description="Metallo-beta-lactamase" evidence="7">
    <location>
        <begin position="530"/>
        <end position="717"/>
    </location>
</feature>
<evidence type="ECO:0000313" key="9">
    <source>
        <dbReference type="Proteomes" id="UP000738517"/>
    </source>
</evidence>
<dbReference type="InterPro" id="IPR025405">
    <property type="entry name" value="DUF4131"/>
</dbReference>
<feature type="transmembrane region" description="Helical" evidence="6">
    <location>
        <begin position="24"/>
        <end position="40"/>
    </location>
</feature>
<dbReference type="CDD" id="cd07731">
    <property type="entry name" value="ComA-like_MBL-fold"/>
    <property type="match status" value="1"/>
</dbReference>
<dbReference type="InterPro" id="IPR052159">
    <property type="entry name" value="Competence_DNA_uptake"/>
</dbReference>
<keyword evidence="3 6" id="KW-0812">Transmembrane</keyword>
<evidence type="ECO:0000256" key="2">
    <source>
        <dbReference type="ARBA" id="ARBA00022475"/>
    </source>
</evidence>
<gene>
    <name evidence="8" type="ORF">EIZ48_00665</name>
</gene>
<evidence type="ECO:0000313" key="8">
    <source>
        <dbReference type="EMBL" id="NBI51091.1"/>
    </source>
</evidence>
<dbReference type="InterPro" id="IPR004797">
    <property type="entry name" value="Competence_ComEC/Rec2"/>
</dbReference>
<evidence type="ECO:0000256" key="1">
    <source>
        <dbReference type="ARBA" id="ARBA00004651"/>
    </source>
</evidence>
<dbReference type="InterPro" id="IPR036866">
    <property type="entry name" value="RibonucZ/Hydroxyglut_hydro"/>
</dbReference>
<proteinExistence type="predicted"/>
<keyword evidence="9" id="KW-1185">Reference proteome</keyword>
<dbReference type="NCBIfam" id="TIGR00360">
    <property type="entry name" value="ComEC_N-term"/>
    <property type="match status" value="1"/>
</dbReference>